<dbReference type="RefSeq" id="WP_255929631.1">
    <property type="nucleotide sequence ID" value="NZ_JANFNH010000022.1"/>
</dbReference>
<evidence type="ECO:0000313" key="4">
    <source>
        <dbReference type="Proteomes" id="UP001206206"/>
    </source>
</evidence>
<dbReference type="PANTHER" id="PTHR10579:SF43">
    <property type="entry name" value="ZINC FINGER (C3HC4-TYPE RING FINGER) FAMILY PROTEIN"/>
    <property type="match status" value="1"/>
</dbReference>
<dbReference type="CDD" id="cd00198">
    <property type="entry name" value="vWFA"/>
    <property type="match status" value="1"/>
</dbReference>
<dbReference type="InterPro" id="IPR051266">
    <property type="entry name" value="CLCR"/>
</dbReference>
<reference evidence="3 4" key="1">
    <citation type="submission" date="2022-06" db="EMBL/GenBank/DDBJ databases">
        <title>Draft genome sequence of type strain Streptomyces rubrisoli DSM 42083.</title>
        <authorList>
            <person name="Duangmal K."/>
            <person name="Klaysubun C."/>
        </authorList>
    </citation>
    <scope>NUCLEOTIDE SEQUENCE [LARGE SCALE GENOMIC DNA]</scope>
    <source>
        <strain evidence="3 4">DSM 42083</strain>
    </source>
</reference>
<dbReference type="PANTHER" id="PTHR10579">
    <property type="entry name" value="CALCIUM-ACTIVATED CHLORIDE CHANNEL REGULATOR"/>
    <property type="match status" value="1"/>
</dbReference>
<dbReference type="Gene3D" id="2.60.40.3670">
    <property type="match status" value="1"/>
</dbReference>
<dbReference type="Proteomes" id="UP001206206">
    <property type="component" value="Unassembled WGS sequence"/>
</dbReference>
<organism evidence="3 4">
    <name type="scientific">Streptantibioticus rubrisoli</name>
    <dbReference type="NCBI Taxonomy" id="1387313"/>
    <lineage>
        <taxon>Bacteria</taxon>
        <taxon>Bacillati</taxon>
        <taxon>Actinomycetota</taxon>
        <taxon>Actinomycetes</taxon>
        <taxon>Kitasatosporales</taxon>
        <taxon>Streptomycetaceae</taxon>
        <taxon>Streptantibioticus</taxon>
    </lineage>
</organism>
<protein>
    <submittedName>
        <fullName evidence="3">VWA domain-containing protein</fullName>
    </submittedName>
</protein>
<dbReference type="PROSITE" id="PS50234">
    <property type="entry name" value="VWFA"/>
    <property type="match status" value="1"/>
</dbReference>
<dbReference type="Gene3D" id="3.40.50.410">
    <property type="entry name" value="von Willebrand factor, type A domain"/>
    <property type="match status" value="1"/>
</dbReference>
<dbReference type="InterPro" id="IPR036465">
    <property type="entry name" value="vWFA_dom_sf"/>
</dbReference>
<evidence type="ECO:0000313" key="3">
    <source>
        <dbReference type="EMBL" id="MCQ4044036.1"/>
    </source>
</evidence>
<dbReference type="Pfam" id="PF13768">
    <property type="entry name" value="VWA_3"/>
    <property type="match status" value="1"/>
</dbReference>
<dbReference type="EMBL" id="JANFNH010000022">
    <property type="protein sequence ID" value="MCQ4044036.1"/>
    <property type="molecule type" value="Genomic_DNA"/>
</dbReference>
<evidence type="ECO:0000256" key="1">
    <source>
        <dbReference type="SAM" id="MobiDB-lite"/>
    </source>
</evidence>
<feature type="region of interest" description="Disordered" evidence="1">
    <location>
        <begin position="458"/>
        <end position="483"/>
    </location>
</feature>
<gene>
    <name evidence="3" type="ORF">NON19_18885</name>
</gene>
<dbReference type="Gene3D" id="1.20.120.1690">
    <property type="match status" value="1"/>
</dbReference>
<accession>A0ABT1PF82</accession>
<sequence>MTGRPAFDLTVSHDPYQYLRRRQVSLYLTVRASGLDVGSDPARGIDPPTELPPHGPRLAQVMLLDHSGSMNYPPTKLQRAKDACCAALDTLRDGTRFAIVGGTHQARMVYPRESFLAPANPETRAEAKHAVRGIVPGNQGTIIGNWLDKASQLLNDPDADLIRHVLLLTDGRNQHQDQAPRTLAKVLADCRPVFTCDALGIGDDWDPDELTQISEELQGTSDAVPDLDDLPEVFRGLVRNAMSRGVREVALRVRCVPGVRVSALEETMPNLTDLGTHPCPVPGTPAVDYGTGPWRNETRHYVATLDDAREEPSRTATSQLDRLASIELVTGAIGTDRAVSLVPPRPVDVRWIDLAPPATQLDTGQERHRKEKELRELRRDGGAAWLRESYDEALRSWTLALTLARELRNEDALRRLDKVLVMDDSADPSGASPGTPRLRSGIGRKEVLALFMGQSTSTSTYRSAARPPGAPAPADARPAGPGATCPRCGRVAVAGARFCENPDCGHEFATPEPGPVR</sequence>
<keyword evidence="4" id="KW-1185">Reference proteome</keyword>
<dbReference type="SMART" id="SM00327">
    <property type="entry name" value="VWA"/>
    <property type="match status" value="1"/>
</dbReference>
<name>A0ABT1PF82_9ACTN</name>
<dbReference type="SUPFAM" id="SSF53300">
    <property type="entry name" value="vWA-like"/>
    <property type="match status" value="1"/>
</dbReference>
<evidence type="ECO:0000259" key="2">
    <source>
        <dbReference type="PROSITE" id="PS50234"/>
    </source>
</evidence>
<feature type="domain" description="VWFA" evidence="2">
    <location>
        <begin position="59"/>
        <end position="237"/>
    </location>
</feature>
<proteinExistence type="predicted"/>
<comment type="caution">
    <text evidence="3">The sequence shown here is derived from an EMBL/GenBank/DDBJ whole genome shotgun (WGS) entry which is preliminary data.</text>
</comment>
<dbReference type="InterPro" id="IPR002035">
    <property type="entry name" value="VWF_A"/>
</dbReference>